<keyword evidence="3" id="KW-1185">Reference proteome</keyword>
<feature type="transmembrane region" description="Helical" evidence="1">
    <location>
        <begin position="192"/>
        <end position="209"/>
    </location>
</feature>
<feature type="transmembrane region" description="Helical" evidence="1">
    <location>
        <begin position="162"/>
        <end position="180"/>
    </location>
</feature>
<evidence type="ECO:0000313" key="3">
    <source>
        <dbReference type="Proteomes" id="UP001320544"/>
    </source>
</evidence>
<evidence type="ECO:0000313" key="2">
    <source>
        <dbReference type="EMBL" id="BDE96366.1"/>
    </source>
</evidence>
<evidence type="ECO:0000256" key="1">
    <source>
        <dbReference type="SAM" id="Phobius"/>
    </source>
</evidence>
<dbReference type="EMBL" id="AP025564">
    <property type="protein sequence ID" value="BDE96366.1"/>
    <property type="molecule type" value="Genomic_DNA"/>
</dbReference>
<accession>A0ABN6MEG8</accession>
<keyword evidence="1" id="KW-0812">Transmembrane</keyword>
<proteinExistence type="predicted"/>
<feature type="transmembrane region" description="Helical" evidence="1">
    <location>
        <begin position="60"/>
        <end position="81"/>
    </location>
</feature>
<evidence type="ECO:0008006" key="4">
    <source>
        <dbReference type="Google" id="ProtNLM"/>
    </source>
</evidence>
<feature type="transmembrane region" description="Helical" evidence="1">
    <location>
        <begin position="102"/>
        <end position="127"/>
    </location>
</feature>
<gene>
    <name evidence="2" type="ORF">CE91St30_16990</name>
</gene>
<sequence>MDIARIGHSRLQPRRALSLAAAQVHRSKAVMLAVPLGTSALVSIAGVVLAHLAGREAASLAMMLIVQLYPISVGACAVVALGDDLLAELQESTFVGFRAVQLARLAVMLAGGVIGACLLFAVLRAFGVFPNDIGWLSALSPVGGAAIVVLVAYTAVSLAGSVRSATMAVIAVMIFLTLFWDLQVPNPIDQRQGPLLVACTAAAIAWFASGRSERLLERAGGNAR</sequence>
<feature type="transmembrane region" description="Helical" evidence="1">
    <location>
        <begin position="133"/>
        <end position="155"/>
    </location>
</feature>
<name>A0ABN6MEG8_9ACTN</name>
<protein>
    <recommendedName>
        <fullName evidence="4">ABC-2 family transporter</fullName>
    </recommendedName>
</protein>
<keyword evidence="1" id="KW-1133">Transmembrane helix</keyword>
<keyword evidence="1" id="KW-0472">Membrane</keyword>
<dbReference type="Proteomes" id="UP001320544">
    <property type="component" value="Chromosome"/>
</dbReference>
<reference evidence="2 3" key="1">
    <citation type="submission" date="2022-01" db="EMBL/GenBank/DDBJ databases">
        <title>Novel bile acid biosynthetic pathways are enriched in the microbiome of centenarians.</title>
        <authorList>
            <person name="Sato Y."/>
            <person name="Atarashi K."/>
            <person name="Plichta R.D."/>
            <person name="Arai Y."/>
            <person name="Sasajima S."/>
            <person name="Kearney M.S."/>
            <person name="Suda W."/>
            <person name="Takeshita K."/>
            <person name="Sasaki T."/>
            <person name="Okamoto S."/>
            <person name="Skelly N.A."/>
            <person name="Okamura Y."/>
            <person name="Vlamakis H."/>
            <person name="Li Y."/>
            <person name="Tanoue T."/>
            <person name="Takei H."/>
            <person name="Nittono H."/>
            <person name="Narushima S."/>
            <person name="Irie J."/>
            <person name="Itoh H."/>
            <person name="Moriya K."/>
            <person name="Sugiura Y."/>
            <person name="Suematsu M."/>
            <person name="Moritoki N."/>
            <person name="Shibata S."/>
            <person name="Littman R.D."/>
            <person name="Fischbach A.M."/>
            <person name="Uwamino Y."/>
            <person name="Inoue T."/>
            <person name="Honda A."/>
            <person name="Hattori M."/>
            <person name="Murai T."/>
            <person name="Xavier J.R."/>
            <person name="Hirose N."/>
            <person name="Honda K."/>
        </authorList>
    </citation>
    <scope>NUCLEOTIDE SEQUENCE [LARGE SCALE GENOMIC DNA]</scope>
    <source>
        <strain evidence="2 3">CE91-St30</strain>
    </source>
</reference>
<feature type="transmembrane region" description="Helical" evidence="1">
    <location>
        <begin position="29"/>
        <end position="54"/>
    </location>
</feature>
<dbReference type="RefSeq" id="WP_244385701.1">
    <property type="nucleotide sequence ID" value="NZ_AP025564.1"/>
</dbReference>
<organism evidence="2 3">
    <name type="scientific">Raoultibacter timonensis</name>
    <dbReference type="NCBI Taxonomy" id="1907662"/>
    <lineage>
        <taxon>Bacteria</taxon>
        <taxon>Bacillati</taxon>
        <taxon>Actinomycetota</taxon>
        <taxon>Coriobacteriia</taxon>
        <taxon>Eggerthellales</taxon>
        <taxon>Eggerthellaceae</taxon>
        <taxon>Raoultibacter</taxon>
    </lineage>
</organism>